<dbReference type="InterPro" id="IPR011904">
    <property type="entry name" value="Ac_CoA_lig"/>
</dbReference>
<feature type="domain" description="Acetyl-coenzyme A synthetase N-terminal" evidence="9">
    <location>
        <begin position="12"/>
        <end position="68"/>
    </location>
</feature>
<dbReference type="InterPro" id="IPR045851">
    <property type="entry name" value="AMP-bd_C_sf"/>
</dbReference>
<dbReference type="STRING" id="477690.SAMN05216474_0833"/>
<dbReference type="InterPro" id="IPR020845">
    <property type="entry name" value="AMP-binding_CS"/>
</dbReference>
<dbReference type="PANTHER" id="PTHR24095">
    <property type="entry name" value="ACETYL-COENZYME A SYNTHETASE"/>
    <property type="match status" value="1"/>
</dbReference>
<evidence type="ECO:0000259" key="9">
    <source>
        <dbReference type="Pfam" id="PF16177"/>
    </source>
</evidence>
<feature type="domain" description="AMP-dependent synthetase/ligase" evidence="7">
    <location>
        <begin position="73"/>
        <end position="463"/>
    </location>
</feature>
<dbReference type="FunFam" id="3.40.50.12780:FF:000001">
    <property type="entry name" value="Acetyl-coenzyme A synthetase"/>
    <property type="match status" value="1"/>
</dbReference>
<dbReference type="GO" id="GO:0016208">
    <property type="term" value="F:AMP binding"/>
    <property type="evidence" value="ECO:0007669"/>
    <property type="project" value="InterPro"/>
</dbReference>
<evidence type="ECO:0000256" key="1">
    <source>
        <dbReference type="ARBA" id="ARBA00006432"/>
    </source>
</evidence>
<proteinExistence type="inferred from homology"/>
<dbReference type="GO" id="GO:0019427">
    <property type="term" value="P:acetyl-CoA biosynthetic process from acetate"/>
    <property type="evidence" value="ECO:0007669"/>
    <property type="project" value="UniProtKB-UniRule"/>
</dbReference>
<dbReference type="Pfam" id="PF00501">
    <property type="entry name" value="AMP-binding"/>
    <property type="match status" value="1"/>
</dbReference>
<dbReference type="GO" id="GO:0003987">
    <property type="term" value="F:acetate-CoA ligase activity"/>
    <property type="evidence" value="ECO:0007669"/>
    <property type="project" value="UniProtKB-UniRule"/>
</dbReference>
<dbReference type="CDD" id="cd05966">
    <property type="entry name" value="ACS"/>
    <property type="match status" value="1"/>
</dbReference>
<dbReference type="Gene3D" id="3.30.300.30">
    <property type="match status" value="1"/>
</dbReference>
<keyword evidence="5" id="KW-0007">Acetylation</keyword>
<dbReference type="OrthoDB" id="9778383at2"/>
<keyword evidence="3" id="KW-0547">Nucleotide-binding</keyword>
<protein>
    <recommendedName>
        <fullName evidence="6">Acetate--CoA ligase</fullName>
        <ecNumber evidence="6">6.2.1.1</ecNumber>
    </recommendedName>
</protein>
<evidence type="ECO:0000256" key="3">
    <source>
        <dbReference type="ARBA" id="ARBA00022741"/>
    </source>
</evidence>
<reference evidence="10 11" key="1">
    <citation type="submission" date="2016-10" db="EMBL/GenBank/DDBJ databases">
        <authorList>
            <person name="de Groot N.N."/>
        </authorList>
    </citation>
    <scope>NUCLEOTIDE SEQUENCE [LARGE SCALE GENOMIC DNA]</scope>
    <source>
        <strain evidence="10 11">CGMCC 1.7005</strain>
    </source>
</reference>
<dbReference type="InterPro" id="IPR032387">
    <property type="entry name" value="ACAS_N"/>
</dbReference>
<dbReference type="Pfam" id="PF16177">
    <property type="entry name" value="ACAS_N"/>
    <property type="match status" value="1"/>
</dbReference>
<dbReference type="Proteomes" id="UP000236454">
    <property type="component" value="Unassembled WGS sequence"/>
</dbReference>
<dbReference type="InterPro" id="IPR042099">
    <property type="entry name" value="ANL_N_sf"/>
</dbReference>
<evidence type="ECO:0000259" key="7">
    <source>
        <dbReference type="Pfam" id="PF00501"/>
    </source>
</evidence>
<comment type="similarity">
    <text evidence="1">Belongs to the ATP-dependent AMP-binding enzyme family.</text>
</comment>
<dbReference type="PANTHER" id="PTHR24095:SF14">
    <property type="entry name" value="ACETYL-COENZYME A SYNTHETASE 1"/>
    <property type="match status" value="1"/>
</dbReference>
<keyword evidence="4" id="KW-0067">ATP-binding</keyword>
<gene>
    <name evidence="10" type="ORF">SAMN05216474_0833</name>
</gene>
<evidence type="ECO:0000256" key="5">
    <source>
        <dbReference type="ARBA" id="ARBA00022990"/>
    </source>
</evidence>
<sequence length="635" mass="71411">MSNYHIKNLEEYFQVYRKSVRNPEVFWEEIAEEHFVWRKKWNSVLNWNKEDARVTWFEGAQLNITENCIDRHLVVNADKTALIFEPNDPTEDYKTYTYKELSVAVNKMANVLKSKGIEKGDRVCIYLPMIPELTIALLACARIGAVHSVVFAGFSSSALASRINDSACKMVITSDGAYRGAKDIDLKSIVDEALISCDSVETCLVVERTKGNVNFVEGRDEWIAPLLDAASDDCPAEIMEAEDPLFILYTSGSTGKPKGMVHTCGGYMVYTAYTFKNVFQYQKGDVYWCTADIGWITGHSYIVYGPLANGATTLMFEGVPSYPSYDRFWDVVEKHKVNQFYTAPTAIRALAKQQVDYVEKHDLTSLKVLGTVGEPINEEAWHWYNDNIGKRKSPIVDTWWQTETGGMMLSPLAYITPTKPTFATLPIPGVQPALMDENGNEISGNSVEGRLCIKHPWPSMARTIWGNHERYKETYFSAYKDMYFTGDGALRDEVGYFRITGRVDDVIIVSGHNLGTAPIEDAINEHPAVAESAIVGFAHDVKGNALYGYVTLKDSGKSRKEENLRKEINQVITEHVGPIAKLDKIQFTNGLPKTRSGKIMRRILRKIANNEMDNLGDISTLLNPDCVEEIIEGRL</sequence>
<evidence type="ECO:0000256" key="2">
    <source>
        <dbReference type="ARBA" id="ARBA00022598"/>
    </source>
</evidence>
<accession>A0A1I6YE92</accession>
<dbReference type="EC" id="6.2.1.1" evidence="6"/>
<evidence type="ECO:0000313" key="10">
    <source>
        <dbReference type="EMBL" id="SFT48651.1"/>
    </source>
</evidence>
<evidence type="ECO:0000313" key="11">
    <source>
        <dbReference type="Proteomes" id="UP000236454"/>
    </source>
</evidence>
<dbReference type="PROSITE" id="PS00455">
    <property type="entry name" value="AMP_BINDING"/>
    <property type="match status" value="1"/>
</dbReference>
<dbReference type="EMBL" id="FPAS01000001">
    <property type="protein sequence ID" value="SFT48651.1"/>
    <property type="molecule type" value="Genomic_DNA"/>
</dbReference>
<name>A0A1I6YE92_9FLAO</name>
<organism evidence="10 11">
    <name type="scientific">Lishizhenia tianjinensis</name>
    <dbReference type="NCBI Taxonomy" id="477690"/>
    <lineage>
        <taxon>Bacteria</taxon>
        <taxon>Pseudomonadati</taxon>
        <taxon>Bacteroidota</taxon>
        <taxon>Flavobacteriia</taxon>
        <taxon>Flavobacteriales</taxon>
        <taxon>Crocinitomicaceae</taxon>
        <taxon>Lishizhenia</taxon>
    </lineage>
</organism>
<dbReference type="Pfam" id="PF13193">
    <property type="entry name" value="AMP-binding_C"/>
    <property type="match status" value="1"/>
</dbReference>
<evidence type="ECO:0000259" key="8">
    <source>
        <dbReference type="Pfam" id="PF13193"/>
    </source>
</evidence>
<dbReference type="RefSeq" id="WP_090246641.1">
    <property type="nucleotide sequence ID" value="NZ_FPAS01000001.1"/>
</dbReference>
<dbReference type="SUPFAM" id="SSF56801">
    <property type="entry name" value="Acetyl-CoA synthetase-like"/>
    <property type="match status" value="1"/>
</dbReference>
<dbReference type="AlphaFoldDB" id="A0A1I6YE92"/>
<dbReference type="Gene3D" id="3.40.50.12780">
    <property type="entry name" value="N-terminal domain of ligase-like"/>
    <property type="match status" value="1"/>
</dbReference>
<keyword evidence="2" id="KW-0436">Ligase</keyword>
<dbReference type="GO" id="GO:0005524">
    <property type="term" value="F:ATP binding"/>
    <property type="evidence" value="ECO:0007669"/>
    <property type="project" value="UniProtKB-KW"/>
</dbReference>
<evidence type="ECO:0000256" key="4">
    <source>
        <dbReference type="ARBA" id="ARBA00022840"/>
    </source>
</evidence>
<dbReference type="NCBIfam" id="NF001208">
    <property type="entry name" value="PRK00174.1"/>
    <property type="match status" value="1"/>
</dbReference>
<feature type="domain" description="AMP-binding enzyme C-terminal" evidence="8">
    <location>
        <begin position="519"/>
        <end position="598"/>
    </location>
</feature>
<dbReference type="InterPro" id="IPR000873">
    <property type="entry name" value="AMP-dep_synth/lig_dom"/>
</dbReference>
<dbReference type="InterPro" id="IPR025110">
    <property type="entry name" value="AMP-bd_C"/>
</dbReference>
<keyword evidence="11" id="KW-1185">Reference proteome</keyword>
<evidence type="ECO:0000256" key="6">
    <source>
        <dbReference type="NCBIfam" id="TIGR02188"/>
    </source>
</evidence>
<dbReference type="NCBIfam" id="TIGR02188">
    <property type="entry name" value="Ac_CoA_lig_AcsA"/>
    <property type="match status" value="1"/>
</dbReference>